<dbReference type="PROSITE" id="PS50126">
    <property type="entry name" value="S1"/>
    <property type="match status" value="1"/>
</dbReference>
<gene>
    <name evidence="6" type="primary">yugI_2</name>
    <name evidence="6" type="ORF">NCTC13163_01015</name>
</gene>
<dbReference type="AlphaFoldDB" id="A0A377FTL3"/>
<evidence type="ECO:0000256" key="2">
    <source>
        <dbReference type="ARBA" id="ARBA00022980"/>
    </source>
</evidence>
<evidence type="ECO:0000313" key="6">
    <source>
        <dbReference type="EMBL" id="STO07663.1"/>
    </source>
</evidence>
<feature type="domain" description="S1 motif" evidence="5">
    <location>
        <begin position="7"/>
        <end position="76"/>
    </location>
</feature>
<sequence>MAKYEKDQVLKGKVTGIQPFGAFVALDDETQGLVHISEISHDYVKDVNEYVQVGQEVEVKILEVDEASKKIKLSMKATQEAPKREKSAKPARRGGQRRNEASNFKQEEAPGFTVLKDKLEDWIKNTNFKK</sequence>
<reference evidence="6 7" key="1">
    <citation type="submission" date="2018-06" db="EMBL/GenBank/DDBJ databases">
        <authorList>
            <consortium name="Pathogen Informatics"/>
            <person name="Doyle S."/>
        </authorList>
    </citation>
    <scope>NUCLEOTIDE SEQUENCE [LARGE SCALE GENOMIC DNA]</scope>
    <source>
        <strain evidence="6 7">NCTC13163</strain>
    </source>
</reference>
<dbReference type="InterPro" id="IPR003029">
    <property type="entry name" value="S1_domain"/>
</dbReference>
<evidence type="ECO:0000256" key="3">
    <source>
        <dbReference type="ARBA" id="ARBA00023274"/>
    </source>
</evidence>
<name>A0A377FTL3_9BACL</name>
<protein>
    <submittedName>
        <fullName evidence="6">General stress protein 13</fullName>
    </submittedName>
</protein>
<dbReference type="PANTHER" id="PTHR10724">
    <property type="entry name" value="30S RIBOSOMAL PROTEIN S1"/>
    <property type="match status" value="1"/>
</dbReference>
<keyword evidence="3" id="KW-0687">Ribonucleoprotein</keyword>
<dbReference type="EMBL" id="UGGP01000001">
    <property type="protein sequence ID" value="STO07663.1"/>
    <property type="molecule type" value="Genomic_DNA"/>
</dbReference>
<dbReference type="Proteomes" id="UP000254060">
    <property type="component" value="Unassembled WGS sequence"/>
</dbReference>
<dbReference type="Gene3D" id="2.40.50.140">
    <property type="entry name" value="Nucleic acid-binding proteins"/>
    <property type="match status" value="1"/>
</dbReference>
<evidence type="ECO:0000313" key="7">
    <source>
        <dbReference type="Proteomes" id="UP000254060"/>
    </source>
</evidence>
<dbReference type="InterPro" id="IPR050437">
    <property type="entry name" value="Ribos_protein_bS1-like"/>
</dbReference>
<dbReference type="GO" id="GO:0006412">
    <property type="term" value="P:translation"/>
    <property type="evidence" value="ECO:0007669"/>
    <property type="project" value="TreeGrafter"/>
</dbReference>
<dbReference type="Pfam" id="PF00575">
    <property type="entry name" value="S1"/>
    <property type="match status" value="1"/>
</dbReference>
<accession>A0A377FTL3</accession>
<dbReference type="GO" id="GO:0003735">
    <property type="term" value="F:structural constituent of ribosome"/>
    <property type="evidence" value="ECO:0007669"/>
    <property type="project" value="TreeGrafter"/>
</dbReference>
<evidence type="ECO:0000256" key="1">
    <source>
        <dbReference type="ARBA" id="ARBA00006767"/>
    </source>
</evidence>
<dbReference type="InterPro" id="IPR012340">
    <property type="entry name" value="NA-bd_OB-fold"/>
</dbReference>
<dbReference type="RefSeq" id="WP_024371302.1">
    <property type="nucleotide sequence ID" value="NZ_UGGP01000001.1"/>
</dbReference>
<organism evidence="6 7">
    <name type="scientific">Exiguobacterium aurantiacum</name>
    <dbReference type="NCBI Taxonomy" id="33987"/>
    <lineage>
        <taxon>Bacteria</taxon>
        <taxon>Bacillati</taxon>
        <taxon>Bacillota</taxon>
        <taxon>Bacilli</taxon>
        <taxon>Bacillales</taxon>
        <taxon>Bacillales Family XII. Incertae Sedis</taxon>
        <taxon>Exiguobacterium</taxon>
    </lineage>
</organism>
<dbReference type="OrthoDB" id="9810507at2"/>
<feature type="region of interest" description="Disordered" evidence="4">
    <location>
        <begin position="75"/>
        <end position="109"/>
    </location>
</feature>
<proteinExistence type="inferred from homology"/>
<dbReference type="GO" id="GO:0022627">
    <property type="term" value="C:cytosolic small ribosomal subunit"/>
    <property type="evidence" value="ECO:0007669"/>
    <property type="project" value="TreeGrafter"/>
</dbReference>
<dbReference type="NCBIfam" id="NF005973">
    <property type="entry name" value="PRK08059.1"/>
    <property type="match status" value="1"/>
</dbReference>
<evidence type="ECO:0000259" key="5">
    <source>
        <dbReference type="PROSITE" id="PS50126"/>
    </source>
</evidence>
<comment type="similarity">
    <text evidence="1">Belongs to the bacterial ribosomal protein bS1 family.</text>
</comment>
<keyword evidence="2" id="KW-0689">Ribosomal protein</keyword>
<evidence type="ECO:0000256" key="4">
    <source>
        <dbReference type="SAM" id="MobiDB-lite"/>
    </source>
</evidence>
<dbReference type="STRING" id="1397694.GCA_000702585_01526"/>
<dbReference type="SUPFAM" id="SSF50249">
    <property type="entry name" value="Nucleic acid-binding proteins"/>
    <property type="match status" value="1"/>
</dbReference>
<dbReference type="GO" id="GO:0003729">
    <property type="term" value="F:mRNA binding"/>
    <property type="evidence" value="ECO:0007669"/>
    <property type="project" value="UniProtKB-ARBA"/>
</dbReference>
<dbReference type="PANTHER" id="PTHR10724:SF7">
    <property type="entry name" value="SMALL RIBOSOMAL SUBUNIT PROTEIN BS1C"/>
    <property type="match status" value="1"/>
</dbReference>
<feature type="compositionally biased region" description="Basic and acidic residues" evidence="4">
    <location>
        <begin position="97"/>
        <end position="108"/>
    </location>
</feature>
<dbReference type="SMART" id="SM00316">
    <property type="entry name" value="S1"/>
    <property type="match status" value="1"/>
</dbReference>
<dbReference type="FunFam" id="2.40.50.140:FF:000051">
    <property type="entry name" value="RNA-binding transcriptional accessory protein"/>
    <property type="match status" value="1"/>
</dbReference>
<dbReference type="NCBIfam" id="NF040579">
    <property type="entry name" value="S1_dom_CvfD"/>
    <property type="match status" value="1"/>
</dbReference>